<keyword evidence="2" id="KW-0732">Signal</keyword>
<feature type="compositionally biased region" description="Basic and acidic residues" evidence="1">
    <location>
        <begin position="382"/>
        <end position="392"/>
    </location>
</feature>
<dbReference type="CDD" id="cd01829">
    <property type="entry name" value="SGNH_hydrolase_peri2"/>
    <property type="match status" value="1"/>
</dbReference>
<feature type="signal peptide" evidence="2">
    <location>
        <begin position="1"/>
        <end position="36"/>
    </location>
</feature>
<keyword evidence="4" id="KW-1185">Reference proteome</keyword>
<dbReference type="EMBL" id="JBHMAA010000034">
    <property type="protein sequence ID" value="MFB9952472.1"/>
    <property type="molecule type" value="Genomic_DNA"/>
</dbReference>
<name>A0ABV6APB7_9HYPH</name>
<organism evidence="3 4">
    <name type="scientific">Rhizobium puerariae</name>
    <dbReference type="NCBI Taxonomy" id="1585791"/>
    <lineage>
        <taxon>Bacteria</taxon>
        <taxon>Pseudomonadati</taxon>
        <taxon>Pseudomonadota</taxon>
        <taxon>Alphaproteobacteria</taxon>
        <taxon>Hyphomicrobiales</taxon>
        <taxon>Rhizobiaceae</taxon>
        <taxon>Rhizobium/Agrobacterium group</taxon>
        <taxon>Rhizobium</taxon>
    </lineage>
</organism>
<protein>
    <submittedName>
        <fullName evidence="3">DUF459 domain-containing protein</fullName>
    </submittedName>
</protein>
<feature type="region of interest" description="Disordered" evidence="1">
    <location>
        <begin position="62"/>
        <end position="107"/>
    </location>
</feature>
<feature type="chain" id="PRO_5046358509" evidence="2">
    <location>
        <begin position="37"/>
        <end position="414"/>
    </location>
</feature>
<evidence type="ECO:0000256" key="1">
    <source>
        <dbReference type="SAM" id="MobiDB-lite"/>
    </source>
</evidence>
<proteinExistence type="predicted"/>
<reference evidence="3 4" key="1">
    <citation type="submission" date="2024-09" db="EMBL/GenBank/DDBJ databases">
        <authorList>
            <person name="Sun Q."/>
            <person name="Mori K."/>
        </authorList>
    </citation>
    <scope>NUCLEOTIDE SEQUENCE [LARGE SCALE GENOMIC DNA]</scope>
    <source>
        <strain evidence="3 4">TBRC 4938</strain>
    </source>
</reference>
<dbReference type="RefSeq" id="WP_377265279.1">
    <property type="nucleotide sequence ID" value="NZ_JBHMAA010000034.1"/>
</dbReference>
<evidence type="ECO:0000313" key="3">
    <source>
        <dbReference type="EMBL" id="MFB9952472.1"/>
    </source>
</evidence>
<gene>
    <name evidence="3" type="ORF">ACFFP0_26820</name>
</gene>
<evidence type="ECO:0000256" key="2">
    <source>
        <dbReference type="SAM" id="SignalP"/>
    </source>
</evidence>
<dbReference type="InterPro" id="IPR007407">
    <property type="entry name" value="DUF459"/>
</dbReference>
<feature type="region of interest" description="Disordered" evidence="1">
    <location>
        <begin position="382"/>
        <end position="414"/>
    </location>
</feature>
<sequence>MKALQNIGGQRIWARLGVFLLALVLAVPAGTPPASAQEPAPRRNLFDLLFGGPRYERYERYDPYQRAPRRRYDRNGSIVDVPARPPRNRTAPGRAAPPRAQQPVVPPAPEPVAKLENAKQILVIGDFMAGGLGGELENAFATSPGVAVSQRSDGSSGLVRQDHFDWPRELPLMLDEAKPAVVVVMIGANDRQQMTTGDAKEKFRSDAWFKEYETRVAELAGIVTSRKLPLLWVGLPSFQSPSMMADAVTLNAIYRNQTEKAGGEFVDIWEGFVDEDGKFVITGSDVNGQQVRLRGSDGITFTKAGKQKLAFYVEKFVRRHVGDMASPDLVKLDGSNLPPLSTLPNAAGQTVPAHPISLSDPELDGGKDLLGAAPLPAVAVETPRDRLVKRGELPPAPTGRIDDYRVPAAGSATR</sequence>
<dbReference type="Pfam" id="PF04311">
    <property type="entry name" value="DUF459"/>
    <property type="match status" value="1"/>
</dbReference>
<accession>A0ABV6APB7</accession>
<dbReference type="InterPro" id="IPR036514">
    <property type="entry name" value="SGNH_hydro_sf"/>
</dbReference>
<evidence type="ECO:0000313" key="4">
    <source>
        <dbReference type="Proteomes" id="UP001589692"/>
    </source>
</evidence>
<dbReference type="SUPFAM" id="SSF52266">
    <property type="entry name" value="SGNH hydrolase"/>
    <property type="match status" value="1"/>
</dbReference>
<comment type="caution">
    <text evidence="3">The sequence shown here is derived from an EMBL/GenBank/DDBJ whole genome shotgun (WGS) entry which is preliminary data.</text>
</comment>
<dbReference type="Proteomes" id="UP001589692">
    <property type="component" value="Unassembled WGS sequence"/>
</dbReference>
<dbReference type="Gene3D" id="3.40.50.1110">
    <property type="entry name" value="SGNH hydrolase"/>
    <property type="match status" value="1"/>
</dbReference>
<feature type="compositionally biased region" description="Low complexity" evidence="1">
    <location>
        <begin position="88"/>
        <end position="103"/>
    </location>
</feature>